<keyword evidence="6 7" id="KW-0472">Membrane</keyword>
<dbReference type="PANTHER" id="PTHR46346:SF1">
    <property type="entry name" value="PHOSPHATIDYLINOSITOL N-ACETYLGLUCOSAMINYLTRANSFERASE SUBUNIT P"/>
    <property type="match status" value="1"/>
</dbReference>
<comment type="caution">
    <text evidence="9">The sequence shown here is derived from an EMBL/GenBank/DDBJ whole genome shotgun (WGS) entry which is preliminary data.</text>
</comment>
<keyword evidence="4 7" id="KW-0812">Transmembrane</keyword>
<dbReference type="Proteomes" id="UP001651158">
    <property type="component" value="Unassembled WGS sequence"/>
</dbReference>
<keyword evidence="9" id="KW-0328">Glycosyltransferase</keyword>
<gene>
    <name evidence="9" type="ORF">TcWFU_003286</name>
</gene>
<evidence type="ECO:0000256" key="2">
    <source>
        <dbReference type="ARBA" id="ARBA00004687"/>
    </source>
</evidence>
<dbReference type="PIRSF" id="PIRSF008765">
    <property type="entry name" value="PIG-P_GPI19"/>
    <property type="match status" value="1"/>
</dbReference>
<feature type="transmembrane region" description="Helical" evidence="7">
    <location>
        <begin position="83"/>
        <end position="103"/>
    </location>
</feature>
<evidence type="ECO:0000256" key="3">
    <source>
        <dbReference type="ARBA" id="ARBA00022502"/>
    </source>
</evidence>
<name>A0ABR4Q4V5_9CEST</name>
<evidence type="ECO:0000256" key="1">
    <source>
        <dbReference type="ARBA" id="ARBA00004141"/>
    </source>
</evidence>
<comment type="pathway">
    <text evidence="2">Glycolipid biosynthesis; glycosylphosphatidylinositol-anchor biosynthesis.</text>
</comment>
<evidence type="ECO:0000256" key="7">
    <source>
        <dbReference type="SAM" id="Phobius"/>
    </source>
</evidence>
<evidence type="ECO:0000313" key="10">
    <source>
        <dbReference type="Proteomes" id="UP001651158"/>
    </source>
</evidence>
<dbReference type="InterPro" id="IPR013717">
    <property type="entry name" value="PIG-P"/>
</dbReference>
<reference evidence="9 10" key="1">
    <citation type="journal article" date="2022" name="Front. Cell. Infect. Microbiol.">
        <title>The Genomes of Two Strains of Taenia crassiceps the Animal Model for the Study of Human Cysticercosis.</title>
        <authorList>
            <person name="Bobes R.J."/>
            <person name="Estrada K."/>
            <person name="Rios-Valencia D.G."/>
            <person name="Calderon-Gallegos A."/>
            <person name="de la Torre P."/>
            <person name="Carrero J.C."/>
            <person name="Sanchez-Flores A."/>
            <person name="Laclette J.P."/>
        </authorList>
    </citation>
    <scope>NUCLEOTIDE SEQUENCE [LARGE SCALE GENOMIC DNA]</scope>
    <source>
        <strain evidence="9">WFUcys</strain>
    </source>
</reference>
<evidence type="ECO:0000313" key="9">
    <source>
        <dbReference type="EMBL" id="KAL5104645.1"/>
    </source>
</evidence>
<comment type="subcellular location">
    <subcellularLocation>
        <location evidence="1">Membrane</location>
        <topology evidence="1">Multi-pass membrane protein</topology>
    </subcellularLocation>
</comment>
<keyword evidence="10" id="KW-1185">Reference proteome</keyword>
<keyword evidence="9" id="KW-0808">Transferase</keyword>
<dbReference type="EMBL" id="JAKROA010000011">
    <property type="protein sequence ID" value="KAL5104645.1"/>
    <property type="molecule type" value="Genomic_DNA"/>
</dbReference>
<feature type="transmembrane region" description="Helical" evidence="7">
    <location>
        <begin position="44"/>
        <end position="63"/>
    </location>
</feature>
<proteinExistence type="predicted"/>
<feature type="domain" description="PIG-P" evidence="8">
    <location>
        <begin position="39"/>
        <end position="173"/>
    </location>
</feature>
<accession>A0ABR4Q4V5</accession>
<dbReference type="GO" id="GO:0016757">
    <property type="term" value="F:glycosyltransferase activity"/>
    <property type="evidence" value="ECO:0007669"/>
    <property type="project" value="UniProtKB-KW"/>
</dbReference>
<organism evidence="9 10">
    <name type="scientific">Taenia crassiceps</name>
    <dbReference type="NCBI Taxonomy" id="6207"/>
    <lineage>
        <taxon>Eukaryota</taxon>
        <taxon>Metazoa</taxon>
        <taxon>Spiralia</taxon>
        <taxon>Lophotrochozoa</taxon>
        <taxon>Platyhelminthes</taxon>
        <taxon>Cestoda</taxon>
        <taxon>Eucestoda</taxon>
        <taxon>Cyclophyllidea</taxon>
        <taxon>Taeniidae</taxon>
        <taxon>Taenia</taxon>
    </lineage>
</organism>
<evidence type="ECO:0000256" key="5">
    <source>
        <dbReference type="ARBA" id="ARBA00022989"/>
    </source>
</evidence>
<evidence type="ECO:0000259" key="8">
    <source>
        <dbReference type="Pfam" id="PF08510"/>
    </source>
</evidence>
<dbReference type="Pfam" id="PF08510">
    <property type="entry name" value="PIG-P"/>
    <property type="match status" value="1"/>
</dbReference>
<keyword evidence="3" id="KW-0337">GPI-anchor biosynthesis</keyword>
<sequence length="181" mass="20891">MVNVYSDRFSAMTVPPVRLRRYKFTLPKSVNTPGPLTERGIQGFVTYISSWLLFGIYLIWAYVPHQYLYSMGITYIPSRWWAIVIPWSLLVALFGGVGIYLWMNRYLVHPLSSINLVCDATNSDLGLLLRKDDSENDRQLFESQQRRYTFIPDGGVMPPTIDLSLDWVNKQLYLHSQSCSA</sequence>
<evidence type="ECO:0000256" key="6">
    <source>
        <dbReference type="ARBA" id="ARBA00023136"/>
    </source>
</evidence>
<dbReference type="InterPro" id="IPR052263">
    <property type="entry name" value="GPI_Anchor_Biosynth"/>
</dbReference>
<dbReference type="PANTHER" id="PTHR46346">
    <property type="entry name" value="PHOSPHATIDYLINOSITOL N-ACETYLGLUCOSAMINYLTRANSFERASE SUBUNIT P"/>
    <property type="match status" value="1"/>
</dbReference>
<keyword evidence="5 7" id="KW-1133">Transmembrane helix</keyword>
<protein>
    <submittedName>
        <fullName evidence="9">Phosphatidylinositol N-acetylglucosaminyltransferase subunit P</fullName>
    </submittedName>
</protein>
<evidence type="ECO:0000256" key="4">
    <source>
        <dbReference type="ARBA" id="ARBA00022692"/>
    </source>
</evidence>
<dbReference type="InterPro" id="IPR016542">
    <property type="entry name" value="PIG-P_GPI19"/>
</dbReference>